<dbReference type="OrthoDB" id="2571985at2759"/>
<name>A0A0D2A813_9PEZI</name>
<dbReference type="EMBL" id="KN847548">
    <property type="protein sequence ID" value="KIW02725.1"/>
    <property type="molecule type" value="Genomic_DNA"/>
</dbReference>
<keyword evidence="9" id="KW-1185">Reference proteome</keyword>
<dbReference type="InParanoid" id="A0A0D2A813"/>
<feature type="transmembrane region" description="Helical" evidence="6">
    <location>
        <begin position="366"/>
        <end position="386"/>
    </location>
</feature>
<dbReference type="CDD" id="cd00067">
    <property type="entry name" value="GAL4"/>
    <property type="match status" value="1"/>
</dbReference>
<feature type="transmembrane region" description="Helical" evidence="6">
    <location>
        <begin position="430"/>
        <end position="452"/>
    </location>
</feature>
<accession>A0A0D2A813</accession>
<feature type="transmembrane region" description="Helical" evidence="6">
    <location>
        <begin position="50"/>
        <end position="76"/>
    </location>
</feature>
<reference evidence="8 9" key="1">
    <citation type="submission" date="2015-01" db="EMBL/GenBank/DDBJ databases">
        <title>The Genome Sequence of Ochroconis gallopava CBS43764.</title>
        <authorList>
            <consortium name="The Broad Institute Genomics Platform"/>
            <person name="Cuomo C."/>
            <person name="de Hoog S."/>
            <person name="Gorbushina A."/>
            <person name="Stielow B."/>
            <person name="Teixiera M."/>
            <person name="Abouelleil A."/>
            <person name="Chapman S.B."/>
            <person name="Priest M."/>
            <person name="Young S.K."/>
            <person name="Wortman J."/>
            <person name="Nusbaum C."/>
            <person name="Birren B."/>
        </authorList>
    </citation>
    <scope>NUCLEOTIDE SEQUENCE [LARGE SCALE GENOMIC DNA]</scope>
    <source>
        <strain evidence="8 9">CBS 43764</strain>
    </source>
</reference>
<evidence type="ECO:0000313" key="8">
    <source>
        <dbReference type="EMBL" id="KIW02725.1"/>
    </source>
</evidence>
<keyword evidence="6" id="KW-0812">Transmembrane</keyword>
<feature type="transmembrane region" description="Helical" evidence="6">
    <location>
        <begin position="144"/>
        <end position="166"/>
    </location>
</feature>
<gene>
    <name evidence="8" type="ORF">PV09_06159</name>
</gene>
<feature type="transmembrane region" description="Helical" evidence="6">
    <location>
        <begin position="398"/>
        <end position="418"/>
    </location>
</feature>
<dbReference type="GeneID" id="27314132"/>
<dbReference type="SMART" id="SM00906">
    <property type="entry name" value="Fungal_trans"/>
    <property type="match status" value="1"/>
</dbReference>
<dbReference type="AlphaFoldDB" id="A0A0D2A813"/>
<dbReference type="GO" id="GO:0006351">
    <property type="term" value="P:DNA-templated transcription"/>
    <property type="evidence" value="ECO:0007669"/>
    <property type="project" value="InterPro"/>
</dbReference>
<keyword evidence="3" id="KW-0804">Transcription</keyword>
<feature type="domain" description="Major facilitator superfamily (MFS) profile" evidence="7">
    <location>
        <begin position="52"/>
        <end position="480"/>
    </location>
</feature>
<dbReference type="PANTHER" id="PTHR47424">
    <property type="entry name" value="REGULATORY PROTEIN GAL4"/>
    <property type="match status" value="1"/>
</dbReference>
<dbReference type="InterPro" id="IPR051127">
    <property type="entry name" value="Fungal_SecMet_Regulators"/>
</dbReference>
<organism evidence="8 9">
    <name type="scientific">Verruconis gallopava</name>
    <dbReference type="NCBI Taxonomy" id="253628"/>
    <lineage>
        <taxon>Eukaryota</taxon>
        <taxon>Fungi</taxon>
        <taxon>Dikarya</taxon>
        <taxon>Ascomycota</taxon>
        <taxon>Pezizomycotina</taxon>
        <taxon>Dothideomycetes</taxon>
        <taxon>Pleosporomycetidae</taxon>
        <taxon>Venturiales</taxon>
        <taxon>Sympoventuriaceae</taxon>
        <taxon>Verruconis</taxon>
    </lineage>
</organism>
<comment type="subcellular location">
    <subcellularLocation>
        <location evidence="1">Membrane</location>
        <topology evidence="1">Multi-pass membrane protein</topology>
    </subcellularLocation>
</comment>
<dbReference type="InterPro" id="IPR011701">
    <property type="entry name" value="MFS"/>
</dbReference>
<dbReference type="HOGENOM" id="CLU_268755_0_0_1"/>
<dbReference type="GO" id="GO:0022857">
    <property type="term" value="F:transmembrane transporter activity"/>
    <property type="evidence" value="ECO:0007669"/>
    <property type="project" value="InterPro"/>
</dbReference>
<feature type="region of interest" description="Disordered" evidence="5">
    <location>
        <begin position="664"/>
        <end position="704"/>
    </location>
</feature>
<dbReference type="InterPro" id="IPR020846">
    <property type="entry name" value="MFS_dom"/>
</dbReference>
<evidence type="ECO:0000256" key="5">
    <source>
        <dbReference type="SAM" id="MobiDB-lite"/>
    </source>
</evidence>
<dbReference type="GO" id="GO:0000435">
    <property type="term" value="P:positive regulation of transcription from RNA polymerase II promoter by galactose"/>
    <property type="evidence" value="ECO:0007669"/>
    <property type="project" value="TreeGrafter"/>
</dbReference>
<feature type="transmembrane region" description="Helical" evidence="6">
    <location>
        <begin position="206"/>
        <end position="225"/>
    </location>
</feature>
<keyword evidence="2" id="KW-0805">Transcription regulation</keyword>
<evidence type="ECO:0000256" key="1">
    <source>
        <dbReference type="ARBA" id="ARBA00004141"/>
    </source>
</evidence>
<feature type="compositionally biased region" description="Polar residues" evidence="5">
    <location>
        <begin position="503"/>
        <end position="518"/>
    </location>
</feature>
<feature type="transmembrane region" description="Helical" evidence="6">
    <location>
        <begin position="323"/>
        <end position="345"/>
    </location>
</feature>
<evidence type="ECO:0000256" key="2">
    <source>
        <dbReference type="ARBA" id="ARBA00023015"/>
    </source>
</evidence>
<protein>
    <recommendedName>
        <fullName evidence="7">Major facilitator superfamily (MFS) profile domain-containing protein</fullName>
    </recommendedName>
</protein>
<proteinExistence type="predicted"/>
<dbReference type="GO" id="GO:0000978">
    <property type="term" value="F:RNA polymerase II cis-regulatory region sequence-specific DNA binding"/>
    <property type="evidence" value="ECO:0007669"/>
    <property type="project" value="TreeGrafter"/>
</dbReference>
<dbReference type="Pfam" id="PF07690">
    <property type="entry name" value="MFS_1"/>
    <property type="match status" value="1"/>
</dbReference>
<evidence type="ECO:0000259" key="7">
    <source>
        <dbReference type="PROSITE" id="PS50850"/>
    </source>
</evidence>
<dbReference type="Gene3D" id="1.20.1250.20">
    <property type="entry name" value="MFS general substrate transporter like domains"/>
    <property type="match status" value="1"/>
</dbReference>
<evidence type="ECO:0000256" key="3">
    <source>
        <dbReference type="ARBA" id="ARBA00023163"/>
    </source>
</evidence>
<dbReference type="VEuPathDB" id="FungiDB:PV09_06159"/>
<dbReference type="Proteomes" id="UP000053259">
    <property type="component" value="Unassembled WGS sequence"/>
</dbReference>
<dbReference type="SUPFAM" id="SSF103473">
    <property type="entry name" value="MFS general substrate transporter"/>
    <property type="match status" value="1"/>
</dbReference>
<dbReference type="STRING" id="253628.A0A0D2A813"/>
<feature type="compositionally biased region" description="Basic and acidic residues" evidence="5">
    <location>
        <begin position="622"/>
        <end position="636"/>
    </location>
</feature>
<dbReference type="PANTHER" id="PTHR47424:SF15">
    <property type="entry name" value="ZN(II)2CYS6 TRANSCRIPTION FACTOR (EUROFUNG)"/>
    <property type="match status" value="1"/>
</dbReference>
<feature type="region of interest" description="Disordered" evidence="5">
    <location>
        <begin position="501"/>
        <end position="565"/>
    </location>
</feature>
<feature type="compositionally biased region" description="Polar residues" evidence="5">
    <location>
        <begin position="667"/>
        <end position="704"/>
    </location>
</feature>
<evidence type="ECO:0000256" key="4">
    <source>
        <dbReference type="ARBA" id="ARBA00023242"/>
    </source>
</evidence>
<keyword evidence="6" id="KW-1133">Transmembrane helix</keyword>
<dbReference type="GO" id="GO:0000981">
    <property type="term" value="F:DNA-binding transcription factor activity, RNA polymerase II-specific"/>
    <property type="evidence" value="ECO:0007669"/>
    <property type="project" value="InterPro"/>
</dbReference>
<dbReference type="CDD" id="cd12148">
    <property type="entry name" value="fungal_TF_MHR"/>
    <property type="match status" value="1"/>
</dbReference>
<dbReference type="InterPro" id="IPR007219">
    <property type="entry name" value="XnlR_reg_dom"/>
</dbReference>
<evidence type="ECO:0000256" key="6">
    <source>
        <dbReference type="SAM" id="Phobius"/>
    </source>
</evidence>
<feature type="transmembrane region" description="Helical" evidence="6">
    <location>
        <begin position="178"/>
        <end position="200"/>
    </location>
</feature>
<sequence length="1220" mass="136077">MKVALDIVNDTVSDEGNVSELRVDPSGRPLQPTPTRDTEDPLNWPIWQKYICIAIVVYSYFLLTYFTTTIIPSFGYLEEQLDISYNQVSWTFAIPCLGLAAGPLLVGALADTYGRRPVLIGSTALAVVASGCTSIKSINFSGYMAVRFFQGLGAGPAANIGLLIINDISWEHQRGFRVGLWTIAANMGTCLGGVFGGLLATSGEWVAYHVTIMFSIQLLAQCFFLPETLYPRSAVVSAESRGGNADQLNIPRSRQLGYLNLRKIPGVPHPGPWVTLVQFLVLFKYPTVVLSVFAYVFLQYWWICSIATLVPDAYSEYSPAIQGILLLGLMIGLLAAELACSGHLSDKMMLILTKKNHGNRIPEMRLWLGLPAAVVSSIGLLIWGFSVDKGWHWITGQIAFVLYALGLQMGNTVLSSYLVDNYPDYANEVITFYTVIINLSAFINPWFIFPWVEASGYTWTFAAQCISKKLKTHCDQSTPCSNCAKRSLQCEYRSLEVPLPSAATRTDIQQPDRSTSAASLPYEDPIKRRTPPTASPAESDSLRTSYLREPEIRERPVTKPTLASTEPVAEFANVSVANQQPENESGFEEVNRHTRGTEYYGPVSLFSFLRRLRSRAHSQKLRTADKPETRSNRDARDMSIVNLLHSSDFPVTTPKWDGPAISETVRRASSQQSPWTRQPSASPTQTGSARRPSMSSSVHTTVPRLSNQDIERECVRLYFLNLHIVHPFLDQTQFIERCESEVWSLRPGQEVSQSPFLALFNAVLAVGAINAGEDASFMRDTMSVRQAERYAGHQDRKAPTYPPLKLAKLFFERAKTHLGDVFEACSLESTQALFLMAVFCQNALKPHSCYLYCGMAVRGALAIGLPNYTGPELVRASTTWWGLYSFEIEMCAAAGRESSLREPERYRIRLPHFAAPDDPKQPFQTYMISLAQIVEELSQETTDPEFNLHLPEKSVRCLEIDRKLVNWKNQLPPNLDWDSASLVEPEWVSKQKVVLRNRFLNTRLLLHRPFLIAAAAETSPQLSNHSRPYAIHVAACVNASVHTIESLYEMYKHRPYFRTWWYNTTYTLYASMVLLYVILSNINIEVDGTNPTYTRAHLMRIVQKSIEIFQAMNMVAVARRCAEVTQEVLDIAKRSSPQGAPQQPYVASTPSSSTDAAAAQTALANASFESSDFPGFDFDNLDFLVDPNLMDGLAPYAATGMDGSLDFMDFNSVLNSGPST</sequence>
<dbReference type="GO" id="GO:0016020">
    <property type="term" value="C:membrane"/>
    <property type="evidence" value="ECO:0007669"/>
    <property type="project" value="UniProtKB-SubCell"/>
</dbReference>
<dbReference type="InterPro" id="IPR001138">
    <property type="entry name" value="Zn2Cys6_DnaBD"/>
</dbReference>
<dbReference type="InterPro" id="IPR036259">
    <property type="entry name" value="MFS_trans_sf"/>
</dbReference>
<feature type="region of interest" description="Disordered" evidence="5">
    <location>
        <begin position="616"/>
        <end position="636"/>
    </location>
</feature>
<dbReference type="GO" id="GO:0008270">
    <property type="term" value="F:zinc ion binding"/>
    <property type="evidence" value="ECO:0007669"/>
    <property type="project" value="InterPro"/>
</dbReference>
<feature type="region of interest" description="Disordered" evidence="5">
    <location>
        <begin position="17"/>
        <end position="37"/>
    </location>
</feature>
<keyword evidence="4" id="KW-0539">Nucleus</keyword>
<keyword evidence="6" id="KW-0472">Membrane</keyword>
<feature type="transmembrane region" description="Helical" evidence="6">
    <location>
        <begin position="282"/>
        <end position="303"/>
    </location>
</feature>
<dbReference type="GO" id="GO:0005634">
    <property type="term" value="C:nucleus"/>
    <property type="evidence" value="ECO:0007669"/>
    <property type="project" value="TreeGrafter"/>
</dbReference>
<evidence type="ECO:0000313" key="9">
    <source>
        <dbReference type="Proteomes" id="UP000053259"/>
    </source>
</evidence>
<feature type="transmembrane region" description="Helical" evidence="6">
    <location>
        <begin position="118"/>
        <end position="138"/>
    </location>
</feature>
<feature type="compositionally biased region" description="Basic and acidic residues" evidence="5">
    <location>
        <begin position="546"/>
        <end position="557"/>
    </location>
</feature>
<dbReference type="Pfam" id="PF00172">
    <property type="entry name" value="Zn_clus"/>
    <property type="match status" value="1"/>
</dbReference>
<dbReference type="RefSeq" id="XP_016212594.1">
    <property type="nucleotide sequence ID" value="XM_016359758.1"/>
</dbReference>
<dbReference type="PROSITE" id="PS50850">
    <property type="entry name" value="MFS"/>
    <property type="match status" value="1"/>
</dbReference>
<feature type="transmembrane region" description="Helical" evidence="6">
    <location>
        <begin position="88"/>
        <end position="106"/>
    </location>
</feature>
<dbReference type="Pfam" id="PF04082">
    <property type="entry name" value="Fungal_trans"/>
    <property type="match status" value="1"/>
</dbReference>